<evidence type="ECO:0000313" key="13">
    <source>
        <dbReference type="RefSeq" id="XP_017768117.1"/>
    </source>
</evidence>
<evidence type="ECO:0000256" key="8">
    <source>
        <dbReference type="SAM" id="Coils"/>
    </source>
</evidence>
<gene>
    <name evidence="13" type="primary">LOC108556493</name>
</gene>
<feature type="region of interest" description="Disordered" evidence="9">
    <location>
        <begin position="1"/>
        <end position="26"/>
    </location>
</feature>
<protein>
    <submittedName>
        <fullName evidence="13">Uncharacterized protein LOC108556493</fullName>
    </submittedName>
</protein>
<evidence type="ECO:0000256" key="2">
    <source>
        <dbReference type="ARBA" id="ARBA00008619"/>
    </source>
</evidence>
<feature type="compositionally biased region" description="Polar residues" evidence="9">
    <location>
        <begin position="313"/>
        <end position="338"/>
    </location>
</feature>
<evidence type="ECO:0000256" key="7">
    <source>
        <dbReference type="PROSITE-ProRule" id="PRU00385"/>
    </source>
</evidence>
<feature type="topological domain" description="Cytoplasmic" evidence="7">
    <location>
        <begin position="1"/>
        <end position="833"/>
    </location>
</feature>
<dbReference type="SMART" id="SM01249">
    <property type="entry name" value="KASH"/>
    <property type="match status" value="1"/>
</dbReference>
<dbReference type="PANTHER" id="PTHR21524:SF5">
    <property type="entry name" value="SPECTRIN REPEAT CONTAINING NUCLEAR ENVELOPE PROTEIN 2"/>
    <property type="match status" value="1"/>
</dbReference>
<evidence type="ECO:0000259" key="11">
    <source>
        <dbReference type="PROSITE" id="PS51049"/>
    </source>
</evidence>
<evidence type="ECO:0000256" key="3">
    <source>
        <dbReference type="ARBA" id="ARBA00022692"/>
    </source>
</evidence>
<evidence type="ECO:0000256" key="5">
    <source>
        <dbReference type="ARBA" id="ARBA00023136"/>
    </source>
</evidence>
<evidence type="ECO:0000256" key="6">
    <source>
        <dbReference type="ARBA" id="ARBA00023242"/>
    </source>
</evidence>
<feature type="domain" description="KASH" evidence="11">
    <location>
        <begin position="825"/>
        <end position="880"/>
    </location>
</feature>
<feature type="region of interest" description="Disordered" evidence="9">
    <location>
        <begin position="123"/>
        <end position="152"/>
    </location>
</feature>
<accession>A0ABM1M0L7</accession>
<keyword evidence="5 7" id="KW-0472">Membrane</keyword>
<dbReference type="RefSeq" id="XP_017768117.1">
    <property type="nucleotide sequence ID" value="XM_017912628.1"/>
</dbReference>
<name>A0ABM1M0L7_NICVS</name>
<evidence type="ECO:0000256" key="1">
    <source>
        <dbReference type="ARBA" id="ARBA00004126"/>
    </source>
</evidence>
<comment type="subcellular location">
    <subcellularLocation>
        <location evidence="1">Nucleus membrane</location>
    </subcellularLocation>
</comment>
<evidence type="ECO:0000313" key="12">
    <source>
        <dbReference type="Proteomes" id="UP000695000"/>
    </source>
</evidence>
<dbReference type="GeneID" id="108556493"/>
<keyword evidence="4 10" id="KW-1133">Transmembrane helix</keyword>
<dbReference type="Pfam" id="PF10541">
    <property type="entry name" value="KASH"/>
    <property type="match status" value="1"/>
</dbReference>
<feature type="transmembrane region" description="Helical" evidence="10">
    <location>
        <begin position="836"/>
        <end position="857"/>
    </location>
</feature>
<reference evidence="13" key="1">
    <citation type="submission" date="2025-08" db="UniProtKB">
        <authorList>
            <consortium name="RefSeq"/>
        </authorList>
    </citation>
    <scope>IDENTIFICATION</scope>
    <source>
        <tissue evidence="13">Whole Larva</tissue>
    </source>
</reference>
<dbReference type="PANTHER" id="PTHR21524">
    <property type="entry name" value="SPECTRIN REPEAT CONTAINING NUCLEAR ENVELOPE PROTEIN 2"/>
    <property type="match status" value="1"/>
</dbReference>
<feature type="coiled-coil region" evidence="8">
    <location>
        <begin position="766"/>
        <end position="793"/>
    </location>
</feature>
<proteinExistence type="inferred from homology"/>
<keyword evidence="8" id="KW-0175">Coiled coil</keyword>
<evidence type="ECO:0000256" key="10">
    <source>
        <dbReference type="SAM" id="Phobius"/>
    </source>
</evidence>
<dbReference type="Gene3D" id="1.20.58.60">
    <property type="match status" value="1"/>
</dbReference>
<sequence length="880" mass="98753">MSGNQENDTSRRPETEDAQFNISNQNAPNRVMFYFKHVDTDSDMEKIEQLQNIALEAEAQTNSETSEEEWTYSQKTPNKIPDYRKIVQEVEEMVSPIKQRVGNPTGEPALNKMTRIKQWLNMDNNKPEDSCDASSEDEENESESSEEQNESIATYKARESLNASCTDLGGFFVSTPKVVYRQRHQKSNIKGQRPSSIACITQLSKSSQRIEQDAPTYSISESALHTMPLTGSLSNNQGNSTSSTVEDSCAILNEENSSPIRRKRFKLKKKASCVLRKMDSASPYNGAASRELRSGTLVKSGSFSGCGCKSSNCDRQTVSDPSATPVGQNFETSATSGADTDEDKRARRMPMFKLGAKTNFAVEGERDDSPGKFSLTTNEEQSIPCDEAWDGYQEKYSSEAYSEAPDSDAARRLWEFGEDYRTHFGSQSDWSAQSSHLEFSPQFPRKCFTTMNVIDSDQEANNLRQLLKTSRNQLHYTDNIFQKQENLGIETYLINNDTKELTSTCDRHINCLADEKCDVLSPLDKKDISDLIMSWQKLKDRILKMQEYRSLQSEILRLTQLLNEIQIPAGDAAFTVNNIEDLSRDIDFYSAELSNIEEHKKKLLIVNVAVNHFMTENADYNSSSLKSNVSELYRIWYEINNSATERLNRLNLLLQSWKMLETRLDQLRGDLRDDEQTLGALDSALQGGTFSNQMASSVRGVAKLLSETKTEGCSFSEMLTEGSFSDSGISDEGSEHDLGERERRLSAIRRLVRQLEIVMAPDSAARVRMRERLAAAEEELKTLQNKCRSIIVRTAVSAAAPLSESVVAAGPSGDPGDDGPATKTASWFKRVVRASISFHFAIMALLFVACLLEPHCCDNMNNMQMSMNPQLQYVRGTPPI</sequence>
<dbReference type="InterPro" id="IPR012315">
    <property type="entry name" value="KASH"/>
</dbReference>
<organism evidence="12 13">
    <name type="scientific">Nicrophorus vespilloides</name>
    <name type="common">Boreal carrion beetle</name>
    <dbReference type="NCBI Taxonomy" id="110193"/>
    <lineage>
        <taxon>Eukaryota</taxon>
        <taxon>Metazoa</taxon>
        <taxon>Ecdysozoa</taxon>
        <taxon>Arthropoda</taxon>
        <taxon>Hexapoda</taxon>
        <taxon>Insecta</taxon>
        <taxon>Pterygota</taxon>
        <taxon>Neoptera</taxon>
        <taxon>Endopterygota</taxon>
        <taxon>Coleoptera</taxon>
        <taxon>Polyphaga</taxon>
        <taxon>Staphyliniformia</taxon>
        <taxon>Silphidae</taxon>
        <taxon>Nicrophorinae</taxon>
        <taxon>Nicrophorus</taxon>
    </lineage>
</organism>
<feature type="compositionally biased region" description="Acidic residues" evidence="9">
    <location>
        <begin position="130"/>
        <end position="149"/>
    </location>
</feature>
<evidence type="ECO:0000256" key="9">
    <source>
        <dbReference type="SAM" id="MobiDB-lite"/>
    </source>
</evidence>
<evidence type="ECO:0000256" key="4">
    <source>
        <dbReference type="ARBA" id="ARBA00022989"/>
    </source>
</evidence>
<feature type="topological domain" description="Perinuclear space" evidence="7">
    <location>
        <begin position="855"/>
        <end position="880"/>
    </location>
</feature>
<feature type="region of interest" description="Disordered" evidence="9">
    <location>
        <begin position="312"/>
        <end position="346"/>
    </location>
</feature>
<keyword evidence="12" id="KW-1185">Reference proteome</keyword>
<keyword evidence="6" id="KW-0539">Nucleus</keyword>
<dbReference type="PROSITE" id="PS51049">
    <property type="entry name" value="KASH"/>
    <property type="match status" value="1"/>
</dbReference>
<comment type="similarity">
    <text evidence="2">Belongs to the nesprin family.</text>
</comment>
<keyword evidence="3 7" id="KW-0812">Transmembrane</keyword>
<dbReference type="Proteomes" id="UP000695000">
    <property type="component" value="Unplaced"/>
</dbReference>